<proteinExistence type="predicted"/>
<dbReference type="Proteomes" id="UP000053477">
    <property type="component" value="Unassembled WGS sequence"/>
</dbReference>
<reference evidence="1 2" key="1">
    <citation type="submission" date="2015-04" db="EMBL/GenBank/DDBJ databases">
        <title>Complete genome sequence of Schizopora paradoxa KUC8140, a cosmopolitan wood degrader in East Asia.</title>
        <authorList>
            <consortium name="DOE Joint Genome Institute"/>
            <person name="Min B."/>
            <person name="Park H."/>
            <person name="Jang Y."/>
            <person name="Kim J.-J."/>
            <person name="Kim K.H."/>
            <person name="Pangilinan J."/>
            <person name="Lipzen A."/>
            <person name="Riley R."/>
            <person name="Grigoriev I.V."/>
            <person name="Spatafora J.W."/>
            <person name="Choi I.-G."/>
        </authorList>
    </citation>
    <scope>NUCLEOTIDE SEQUENCE [LARGE SCALE GENOMIC DNA]</scope>
    <source>
        <strain evidence="1 2">KUC8140</strain>
    </source>
</reference>
<name>A0A0H2S138_9AGAM</name>
<organism evidence="1 2">
    <name type="scientific">Schizopora paradoxa</name>
    <dbReference type="NCBI Taxonomy" id="27342"/>
    <lineage>
        <taxon>Eukaryota</taxon>
        <taxon>Fungi</taxon>
        <taxon>Dikarya</taxon>
        <taxon>Basidiomycota</taxon>
        <taxon>Agaricomycotina</taxon>
        <taxon>Agaricomycetes</taxon>
        <taxon>Hymenochaetales</taxon>
        <taxon>Schizoporaceae</taxon>
        <taxon>Schizopora</taxon>
    </lineage>
</organism>
<keyword evidence="2" id="KW-1185">Reference proteome</keyword>
<dbReference type="AlphaFoldDB" id="A0A0H2S138"/>
<accession>A0A0H2S138</accession>
<gene>
    <name evidence="1" type="ORF">SCHPADRAFT_160852</name>
</gene>
<evidence type="ECO:0000313" key="2">
    <source>
        <dbReference type="Proteomes" id="UP000053477"/>
    </source>
</evidence>
<dbReference type="InParanoid" id="A0A0H2S138"/>
<protein>
    <submittedName>
        <fullName evidence="1">Uncharacterized protein</fullName>
    </submittedName>
</protein>
<sequence>MGITVTTSPSANAMASFGIDIVHQLSVEITAFNLPGVVNVNYELVQNVTLAANPTLEGINVNACLAVENGVTMNIFSTGDLFDALRAKDFLFYEDEVEQLPSFCTESGLSPTPPAALQERATLIERDTVECPAPAATAIPAIVFQKPA</sequence>
<evidence type="ECO:0000313" key="1">
    <source>
        <dbReference type="EMBL" id="KLO17572.1"/>
    </source>
</evidence>
<dbReference type="EMBL" id="KQ085903">
    <property type="protein sequence ID" value="KLO17572.1"/>
    <property type="molecule type" value="Genomic_DNA"/>
</dbReference>